<evidence type="ECO:0000259" key="7">
    <source>
        <dbReference type="Pfam" id="PF00675"/>
    </source>
</evidence>
<feature type="non-terminal residue" evidence="9">
    <location>
        <position position="539"/>
    </location>
</feature>
<dbReference type="GO" id="GO:0006508">
    <property type="term" value="P:proteolysis"/>
    <property type="evidence" value="ECO:0007669"/>
    <property type="project" value="UniProtKB-KW"/>
</dbReference>
<feature type="domain" description="Peptidase M16 N-terminal" evidence="7">
    <location>
        <begin position="110"/>
        <end position="231"/>
    </location>
</feature>
<name>A0A381ZR44_9ZZZZ</name>
<gene>
    <name evidence="9" type="ORF">METZ01_LOCUS144087</name>
</gene>
<keyword evidence="3" id="KW-0479">Metal-binding</keyword>
<accession>A0A381ZR44</accession>
<feature type="domain" description="Peptidase M16 N-terminal" evidence="7">
    <location>
        <begin position="41"/>
        <end position="89"/>
    </location>
</feature>
<dbReference type="InterPro" id="IPR011249">
    <property type="entry name" value="Metalloenz_LuxS/M16"/>
</dbReference>
<dbReference type="PANTHER" id="PTHR43690">
    <property type="entry name" value="NARDILYSIN"/>
    <property type="match status" value="1"/>
</dbReference>
<evidence type="ECO:0000256" key="4">
    <source>
        <dbReference type="ARBA" id="ARBA00022801"/>
    </source>
</evidence>
<evidence type="ECO:0000313" key="9">
    <source>
        <dbReference type="EMBL" id="SVA91233.1"/>
    </source>
</evidence>
<keyword evidence="5" id="KW-0862">Zinc</keyword>
<dbReference type="SUPFAM" id="SSF63411">
    <property type="entry name" value="LuxS/MPP-like metallohydrolase"/>
    <property type="match status" value="2"/>
</dbReference>
<evidence type="ECO:0000256" key="5">
    <source>
        <dbReference type="ARBA" id="ARBA00022833"/>
    </source>
</evidence>
<dbReference type="InterPro" id="IPR050626">
    <property type="entry name" value="Peptidase_M16"/>
</dbReference>
<evidence type="ECO:0000259" key="8">
    <source>
        <dbReference type="Pfam" id="PF05193"/>
    </source>
</evidence>
<evidence type="ECO:0000256" key="1">
    <source>
        <dbReference type="ARBA" id="ARBA00007261"/>
    </source>
</evidence>
<dbReference type="Pfam" id="PF00675">
    <property type="entry name" value="Peptidase_M16"/>
    <property type="match status" value="2"/>
</dbReference>
<dbReference type="InterPro" id="IPR001431">
    <property type="entry name" value="Pept_M16_Zn_BS"/>
</dbReference>
<evidence type="ECO:0000256" key="6">
    <source>
        <dbReference type="ARBA" id="ARBA00023049"/>
    </source>
</evidence>
<dbReference type="GO" id="GO:0046872">
    <property type="term" value="F:metal ion binding"/>
    <property type="evidence" value="ECO:0007669"/>
    <property type="project" value="UniProtKB-KW"/>
</dbReference>
<evidence type="ECO:0008006" key="10">
    <source>
        <dbReference type="Google" id="ProtNLM"/>
    </source>
</evidence>
<keyword evidence="2" id="KW-0645">Protease</keyword>
<keyword evidence="6" id="KW-0482">Metalloprotease</keyword>
<protein>
    <recommendedName>
        <fullName evidence="10">Peptidase M16 N-terminal domain-containing protein</fullName>
    </recommendedName>
</protein>
<evidence type="ECO:0000256" key="2">
    <source>
        <dbReference type="ARBA" id="ARBA00022670"/>
    </source>
</evidence>
<dbReference type="InterPro" id="IPR011765">
    <property type="entry name" value="Pept_M16_N"/>
</dbReference>
<keyword evidence="4" id="KW-0378">Hydrolase</keyword>
<sequence>MKKKSVKGVLSSIILLTNLIFAIDYDPLAVQTYKLDNGLTVYLNEDHNTTSVFGAVVVRGGGKRDPKDATGIAHYLEHLLFKGTNEMGTINYVEEKVYLDSIRIKYDELGSTSDETERLDIQKHINRLSVKAAEYAIPNEFDRLMEGMGGTWINAFTSDDVICYLNKFPGNQIEKWLEAYSHRFINPVFRLFQSELETVYEEKNRAMDNMFRQLFTTYLQKFFKEHPYGQQTVLGSVDHLKNPSLTKMQEYYDTYYVANNMALVLTGDIYPEDIKPLIEEKFGSWNSGELPGPIDITESSFNGREKIKKRMTPIKVGIMGFRTVPAGHEDEVTINLCNQLLTNESKTGLIDQLAVERKILSAGAFNMDYADLGANNFFFLPKLFLQSLTKAENLVLGQIEKLKSGDFDDEYFNAVKLTMIRQHEENMENMEGRLFTLVDTYAKEKSWDDIVNFPKKLDAITKNEVVEVANKYFGNDYLVLHSKMGFPKKHKLEKPPFEAVIPKNSEKRSNFAVKLDEISEGKLNLNYIEFNKDVKYGDI</sequence>
<evidence type="ECO:0000256" key="3">
    <source>
        <dbReference type="ARBA" id="ARBA00022723"/>
    </source>
</evidence>
<dbReference type="InterPro" id="IPR007863">
    <property type="entry name" value="Peptidase_M16_C"/>
</dbReference>
<dbReference type="PANTHER" id="PTHR43690:SF17">
    <property type="entry name" value="PROTEIN YHJJ"/>
    <property type="match status" value="1"/>
</dbReference>
<dbReference type="Pfam" id="PF05193">
    <property type="entry name" value="Peptidase_M16_C"/>
    <property type="match status" value="1"/>
</dbReference>
<dbReference type="PROSITE" id="PS00143">
    <property type="entry name" value="INSULINASE"/>
    <property type="match status" value="1"/>
</dbReference>
<proteinExistence type="inferred from homology"/>
<reference evidence="9" key="1">
    <citation type="submission" date="2018-05" db="EMBL/GenBank/DDBJ databases">
        <authorList>
            <person name="Lanie J.A."/>
            <person name="Ng W.-L."/>
            <person name="Kazmierczak K.M."/>
            <person name="Andrzejewski T.M."/>
            <person name="Davidsen T.M."/>
            <person name="Wayne K.J."/>
            <person name="Tettelin H."/>
            <person name="Glass J.I."/>
            <person name="Rusch D."/>
            <person name="Podicherti R."/>
            <person name="Tsui H.-C.T."/>
            <person name="Winkler M.E."/>
        </authorList>
    </citation>
    <scope>NUCLEOTIDE SEQUENCE</scope>
</reference>
<organism evidence="9">
    <name type="scientific">marine metagenome</name>
    <dbReference type="NCBI Taxonomy" id="408172"/>
    <lineage>
        <taxon>unclassified sequences</taxon>
        <taxon>metagenomes</taxon>
        <taxon>ecological metagenomes</taxon>
    </lineage>
</organism>
<dbReference type="GO" id="GO:0004222">
    <property type="term" value="F:metalloendopeptidase activity"/>
    <property type="evidence" value="ECO:0007669"/>
    <property type="project" value="InterPro"/>
</dbReference>
<feature type="domain" description="Peptidase M16 C-terminal" evidence="8">
    <location>
        <begin position="245"/>
        <end position="416"/>
    </location>
</feature>
<comment type="similarity">
    <text evidence="1">Belongs to the peptidase M16 family.</text>
</comment>
<dbReference type="Gene3D" id="3.30.830.10">
    <property type="entry name" value="Metalloenzyme, LuxS/M16 peptidase-like"/>
    <property type="match status" value="2"/>
</dbReference>
<dbReference type="AlphaFoldDB" id="A0A381ZR44"/>
<dbReference type="EMBL" id="UINC01022171">
    <property type="protein sequence ID" value="SVA91233.1"/>
    <property type="molecule type" value="Genomic_DNA"/>
</dbReference>